<protein>
    <submittedName>
        <fullName evidence="1">Uncharacterized protein</fullName>
    </submittedName>
</protein>
<reference evidence="1" key="1">
    <citation type="submission" date="2020-04" db="EMBL/GenBank/DDBJ databases">
        <authorList>
            <person name="Alioto T."/>
            <person name="Alioto T."/>
            <person name="Gomez Garrido J."/>
        </authorList>
    </citation>
    <scope>NUCLEOTIDE SEQUENCE</scope>
    <source>
        <strain evidence="1">A484AB</strain>
    </source>
</reference>
<dbReference type="EMBL" id="CACRXK020035144">
    <property type="protein sequence ID" value="CAB4044495.1"/>
    <property type="molecule type" value="Genomic_DNA"/>
</dbReference>
<name>A0A6S7KG70_PARCT</name>
<dbReference type="Proteomes" id="UP001152795">
    <property type="component" value="Unassembled WGS sequence"/>
</dbReference>
<evidence type="ECO:0000313" key="1">
    <source>
        <dbReference type="EMBL" id="CAB4044495.1"/>
    </source>
</evidence>
<proteinExistence type="predicted"/>
<dbReference type="PANTHER" id="PTHR47018">
    <property type="entry name" value="CXC DOMAIN-CONTAINING PROTEIN-RELATED"/>
    <property type="match status" value="1"/>
</dbReference>
<accession>A0A6S7KG70</accession>
<sequence>MASFSHRERTAIVGNATPEELSASACEQFEAADHPEQRTSQSSTKLEKPDILPTWAATLLMSAPQAQGISAFVVGPDHKTIITLDLDLYERALKLQSSIENTNLVLRVGELHACFASLHAIAKYLEGSGLESISIEAGLYSPSTIRQIFTGKWFKRGVEYHLTNIMACYDLLFEASLQQQDAGSMILKCYELRNQPHTRQEDVKEVFEEVSAIFLKLFQSSLEQDLGEMAQFLRSYMKQREWELHLSALEENVKYYFAHDLHKYARLVPVYLAQMQRLKDTDQETWKALECGDFIVAKSGIPYTNLFVDQTLEQLIRELKVAGGITGITQNTGALDRFFLIAPELIKLIKDFHDSYCTDSD</sequence>
<dbReference type="OrthoDB" id="5989852at2759"/>
<organism evidence="1 2">
    <name type="scientific">Paramuricea clavata</name>
    <name type="common">Red gorgonian</name>
    <name type="synonym">Violescent sea-whip</name>
    <dbReference type="NCBI Taxonomy" id="317549"/>
    <lineage>
        <taxon>Eukaryota</taxon>
        <taxon>Metazoa</taxon>
        <taxon>Cnidaria</taxon>
        <taxon>Anthozoa</taxon>
        <taxon>Octocorallia</taxon>
        <taxon>Malacalcyonacea</taxon>
        <taxon>Plexauridae</taxon>
        <taxon>Paramuricea</taxon>
    </lineage>
</organism>
<dbReference type="AlphaFoldDB" id="A0A6S7KG70"/>
<evidence type="ECO:0000313" key="2">
    <source>
        <dbReference type="Proteomes" id="UP001152795"/>
    </source>
</evidence>
<dbReference type="PANTHER" id="PTHR47018:SF3">
    <property type="entry name" value="MYCBP-ASSOCIATED PROTEIN"/>
    <property type="match status" value="1"/>
</dbReference>
<comment type="caution">
    <text evidence="1">The sequence shown here is derived from an EMBL/GenBank/DDBJ whole genome shotgun (WGS) entry which is preliminary data.</text>
</comment>
<keyword evidence="2" id="KW-1185">Reference proteome</keyword>
<gene>
    <name evidence="1" type="ORF">PACLA_8A079457</name>
</gene>